<dbReference type="Proteomes" id="UP000554482">
    <property type="component" value="Unassembled WGS sequence"/>
</dbReference>
<evidence type="ECO:0000313" key="14">
    <source>
        <dbReference type="EMBL" id="KAF5196908.1"/>
    </source>
</evidence>
<dbReference type="GO" id="GO:0140359">
    <property type="term" value="F:ABC-type transporter activity"/>
    <property type="evidence" value="ECO:0007669"/>
    <property type="project" value="InterPro"/>
</dbReference>
<dbReference type="InterPro" id="IPR003439">
    <property type="entry name" value="ABC_transporter-like_ATP-bd"/>
</dbReference>
<feature type="domain" description="ABC transporter" evidence="12">
    <location>
        <begin position="290"/>
        <end position="526"/>
    </location>
</feature>
<evidence type="ECO:0000256" key="11">
    <source>
        <dbReference type="SAM" id="Phobius"/>
    </source>
</evidence>
<evidence type="ECO:0000256" key="10">
    <source>
        <dbReference type="ARBA" id="ARBA00023180"/>
    </source>
</evidence>
<dbReference type="GO" id="GO:0005886">
    <property type="term" value="C:plasma membrane"/>
    <property type="evidence" value="ECO:0007669"/>
    <property type="project" value="UniProtKB-SubCell"/>
</dbReference>
<keyword evidence="10" id="KW-0325">Glycoprotein</keyword>
<gene>
    <name evidence="14" type="ORF">FRX31_013505</name>
</gene>
<proteinExistence type="inferred from homology"/>
<dbReference type="Gene3D" id="3.40.50.300">
    <property type="entry name" value="P-loop containing nucleotide triphosphate hydrolases"/>
    <property type="match status" value="2"/>
</dbReference>
<keyword evidence="5" id="KW-0677">Repeat</keyword>
<dbReference type="SUPFAM" id="SSF90123">
    <property type="entry name" value="ABC transporter transmembrane region"/>
    <property type="match status" value="2"/>
</dbReference>
<evidence type="ECO:0000256" key="4">
    <source>
        <dbReference type="ARBA" id="ARBA00022692"/>
    </source>
</evidence>
<evidence type="ECO:0000256" key="9">
    <source>
        <dbReference type="ARBA" id="ARBA00023136"/>
    </source>
</evidence>
<dbReference type="FunFam" id="3.40.50.300:FF:000604">
    <property type="entry name" value="ABC transporter B family member 28"/>
    <property type="match status" value="1"/>
</dbReference>
<dbReference type="InterPro" id="IPR017871">
    <property type="entry name" value="ABC_transporter-like_CS"/>
</dbReference>
<dbReference type="SMART" id="SM00382">
    <property type="entry name" value="AAA"/>
    <property type="match status" value="2"/>
</dbReference>
<feature type="domain" description="ABC transmembrane type-1" evidence="13">
    <location>
        <begin position="50"/>
        <end position="255"/>
    </location>
</feature>
<feature type="transmembrane region" description="Helical" evidence="11">
    <location>
        <begin position="735"/>
        <end position="754"/>
    </location>
</feature>
<dbReference type="InterPro" id="IPR039421">
    <property type="entry name" value="Type_1_exporter"/>
</dbReference>
<dbReference type="SUPFAM" id="SSF52540">
    <property type="entry name" value="P-loop containing nucleoside triphosphate hydrolases"/>
    <property type="match status" value="2"/>
</dbReference>
<keyword evidence="8 11" id="KW-1133">Transmembrane helix</keyword>
<dbReference type="OrthoDB" id="6500128at2759"/>
<evidence type="ECO:0000256" key="3">
    <source>
        <dbReference type="ARBA" id="ARBA00022448"/>
    </source>
</evidence>
<dbReference type="PANTHER" id="PTHR24222:SF50">
    <property type="entry name" value="ABC TRANSPORTER B FAMILY MEMBER 9-LIKE ISOFORM X2"/>
    <property type="match status" value="1"/>
</dbReference>
<comment type="subcellular location">
    <subcellularLocation>
        <location evidence="1">Cell membrane</location>
        <topology evidence="1">Multi-pass membrane protein</topology>
    </subcellularLocation>
</comment>
<dbReference type="AlphaFoldDB" id="A0A7J6WIY2"/>
<feature type="transmembrane region" description="Helical" evidence="11">
    <location>
        <begin position="190"/>
        <end position="214"/>
    </location>
</feature>
<keyword evidence="9 11" id="KW-0472">Membrane</keyword>
<evidence type="ECO:0000259" key="13">
    <source>
        <dbReference type="PROSITE" id="PS50929"/>
    </source>
</evidence>
<keyword evidence="6" id="KW-0547">Nucleotide-binding</keyword>
<evidence type="ECO:0000256" key="6">
    <source>
        <dbReference type="ARBA" id="ARBA00022741"/>
    </source>
</evidence>
<evidence type="ECO:0000259" key="12">
    <source>
        <dbReference type="PROSITE" id="PS50893"/>
    </source>
</evidence>
<dbReference type="InterPro" id="IPR003593">
    <property type="entry name" value="AAA+_ATPase"/>
</dbReference>
<dbReference type="PROSITE" id="PS50893">
    <property type="entry name" value="ABC_TRANSPORTER_2"/>
    <property type="match status" value="2"/>
</dbReference>
<name>A0A7J6WIY2_THATH</name>
<dbReference type="InterPro" id="IPR027417">
    <property type="entry name" value="P-loop_NTPase"/>
</dbReference>
<dbReference type="PANTHER" id="PTHR24222">
    <property type="entry name" value="ABC TRANSPORTER B FAMILY"/>
    <property type="match status" value="1"/>
</dbReference>
<dbReference type="Gene3D" id="1.20.1560.10">
    <property type="entry name" value="ABC transporter type 1, transmembrane domain"/>
    <property type="match status" value="1"/>
</dbReference>
<dbReference type="InterPro" id="IPR036640">
    <property type="entry name" value="ABC1_TM_sf"/>
</dbReference>
<dbReference type="FunFam" id="3.40.50.300:FF:000066">
    <property type="entry name" value="ABC transporter B family member 1"/>
    <property type="match status" value="1"/>
</dbReference>
<protein>
    <submittedName>
        <fullName evidence="14">Abc transporter b family member</fullName>
    </submittedName>
</protein>
<evidence type="ECO:0000256" key="8">
    <source>
        <dbReference type="ARBA" id="ARBA00022989"/>
    </source>
</evidence>
<dbReference type="CDD" id="cd03249">
    <property type="entry name" value="ABC_MTABC3_MDL1_MDL2"/>
    <property type="match status" value="1"/>
</dbReference>
<dbReference type="PROSITE" id="PS00211">
    <property type="entry name" value="ABC_TRANSPORTER_1"/>
    <property type="match status" value="2"/>
</dbReference>
<dbReference type="CDD" id="cd18577">
    <property type="entry name" value="ABC_6TM_Pgp_ABCB1_D1_like"/>
    <property type="match status" value="1"/>
</dbReference>
<dbReference type="PROSITE" id="PS50929">
    <property type="entry name" value="ABC_TM1F"/>
    <property type="match status" value="2"/>
</dbReference>
<dbReference type="Pfam" id="PF00005">
    <property type="entry name" value="ABC_tran"/>
    <property type="match status" value="2"/>
</dbReference>
<dbReference type="EMBL" id="JABWDY010015365">
    <property type="protein sequence ID" value="KAF5196908.1"/>
    <property type="molecule type" value="Genomic_DNA"/>
</dbReference>
<keyword evidence="15" id="KW-1185">Reference proteome</keyword>
<feature type="domain" description="ABC transporter" evidence="12">
    <location>
        <begin position="813"/>
        <end position="1034"/>
    </location>
</feature>
<dbReference type="GO" id="GO:0016887">
    <property type="term" value="F:ATP hydrolysis activity"/>
    <property type="evidence" value="ECO:0007669"/>
    <property type="project" value="InterPro"/>
</dbReference>
<sequence>MLTVVFGELIDAFGKSGTAHVVDEVSKKYQPGWLLERGKQLAFGVYTLEQYFGRILRAFFDTETTSGEVIGRMSGDIILIHDAMGEKVGNFIQLFATFLGGFAIAIMRGWLLALVMLSCIPPLGVAGGLMTMFLSKTSENGQIAYAEAGNVVEQTVGAIKTVASFTGEKVAAESYNRLLRKAYTSITKQALASGLGLGFVMLILYSSFGIAVWYGAKLIIEKGYSAGVVINVIISVTTGGVALRQASPCFKVFAAGQAAAYRMFEAIKREPLIDTYDKSGIVPNDIRGDIEFKDVYFSYPARPEVQIFSAFSLYVPSGTTAALVGQSGSGKSTVISLVERFYDPQAGEVIIDGIDLKRLQLKWIRQKIGLVSQEPVLFTTTIKDNIAYGKENATLEDIRVAVELANAAKFINTLPKGLDTMVGEHGTQFSGGQKQKIAIARAILKNPKILLQDEATSALDAESERIVQDALVGVMSNRTTIVVAHRLSTVRNANIIAVVQQGKIIEQGTHTELMKNSDGTYSQLIRLQDAHEQVEDIPSLDSLNPDSTIVGMTRSRNEIESEGSSNGRHSFGLSVSVGLHAIDIREDAGDEKNEEATHKVSLRRLAYMNMPELFVLLLGSIGAAVHGAISPVFGILLSKSIKIFFENPNELHKHSKFWSLEFVILGGIGLIFIPVQHYFFGVAGGKLIQRVRSMCFEKVVYQEISWFDKAENSSGAIGARLSPDASSLRGLVGDYIALLVQNFSTITVALIIAFVANWRLALVVLALLPLLGSEAYAKQKFLQGFGADAKVFFALIISAMSISQTTAMAPESNKAKDAAASIFKILDSKPKIDSNNNEGAILADLKGNIDFQHANTPRLLLLLERVVALRWLRQQTGLVSQEPILFNETIHANVVYGRLGASEEELIAATKAANAHNFISSLPQGYNTSVGERGVQLSGGQKQRIAIARAILKNLKILLLDEATSALDAESERVVQDALDRVMINKTTVVVAHLLSTIKGADVIAVVKNSMIVESGSHEELMKIANGNYASLVSLDHMSA</sequence>
<feature type="transmembrane region" description="Helical" evidence="11">
    <location>
        <begin position="113"/>
        <end position="134"/>
    </location>
</feature>
<dbReference type="Pfam" id="PF00664">
    <property type="entry name" value="ABC_membrane"/>
    <property type="match status" value="2"/>
</dbReference>
<comment type="caution">
    <text evidence="14">The sequence shown here is derived from an EMBL/GenBank/DDBJ whole genome shotgun (WGS) entry which is preliminary data.</text>
</comment>
<feature type="transmembrane region" description="Helical" evidence="11">
    <location>
        <begin position="88"/>
        <end position="107"/>
    </location>
</feature>
<keyword evidence="4 11" id="KW-0812">Transmembrane</keyword>
<feature type="transmembrane region" description="Helical" evidence="11">
    <location>
        <begin position="226"/>
        <end position="243"/>
    </location>
</feature>
<keyword evidence="7" id="KW-0067">ATP-binding</keyword>
<comment type="similarity">
    <text evidence="2">Belongs to the ABC transporter superfamily. ABCB family. Multidrug resistance exporter (TC 3.A.1.201) subfamily.</text>
</comment>
<evidence type="ECO:0000256" key="1">
    <source>
        <dbReference type="ARBA" id="ARBA00004651"/>
    </source>
</evidence>
<reference evidence="14 15" key="1">
    <citation type="submission" date="2020-06" db="EMBL/GenBank/DDBJ databases">
        <title>Transcriptomic and genomic resources for Thalictrum thalictroides and T. hernandezii: Facilitating candidate gene discovery in an emerging model plant lineage.</title>
        <authorList>
            <person name="Arias T."/>
            <person name="Riano-Pachon D.M."/>
            <person name="Di Stilio V.S."/>
        </authorList>
    </citation>
    <scope>NUCLEOTIDE SEQUENCE [LARGE SCALE GENOMIC DNA]</scope>
    <source>
        <strain evidence="15">cv. WT478/WT964</strain>
        <tissue evidence="14">Leaves</tissue>
    </source>
</reference>
<evidence type="ECO:0000256" key="7">
    <source>
        <dbReference type="ARBA" id="ARBA00022840"/>
    </source>
</evidence>
<evidence type="ECO:0000256" key="2">
    <source>
        <dbReference type="ARBA" id="ARBA00007577"/>
    </source>
</evidence>
<feature type="transmembrane region" description="Helical" evidence="11">
    <location>
        <begin position="657"/>
        <end position="680"/>
    </location>
</feature>
<organism evidence="14 15">
    <name type="scientific">Thalictrum thalictroides</name>
    <name type="common">Rue-anemone</name>
    <name type="synonym">Anemone thalictroides</name>
    <dbReference type="NCBI Taxonomy" id="46969"/>
    <lineage>
        <taxon>Eukaryota</taxon>
        <taxon>Viridiplantae</taxon>
        <taxon>Streptophyta</taxon>
        <taxon>Embryophyta</taxon>
        <taxon>Tracheophyta</taxon>
        <taxon>Spermatophyta</taxon>
        <taxon>Magnoliopsida</taxon>
        <taxon>Ranunculales</taxon>
        <taxon>Ranunculaceae</taxon>
        <taxon>Thalictroideae</taxon>
        <taxon>Thalictrum</taxon>
    </lineage>
</organism>
<feature type="transmembrane region" description="Helical" evidence="11">
    <location>
        <begin position="613"/>
        <end position="637"/>
    </location>
</feature>
<dbReference type="GO" id="GO:0005737">
    <property type="term" value="C:cytoplasm"/>
    <property type="evidence" value="ECO:0007669"/>
    <property type="project" value="UniProtKB-ARBA"/>
</dbReference>
<evidence type="ECO:0000313" key="15">
    <source>
        <dbReference type="Proteomes" id="UP000554482"/>
    </source>
</evidence>
<dbReference type="InterPro" id="IPR011527">
    <property type="entry name" value="ABC1_TM_dom"/>
</dbReference>
<keyword evidence="3" id="KW-0813">Transport</keyword>
<accession>A0A7J6WIY2</accession>
<dbReference type="GO" id="GO:0005524">
    <property type="term" value="F:ATP binding"/>
    <property type="evidence" value="ECO:0007669"/>
    <property type="project" value="UniProtKB-KW"/>
</dbReference>
<dbReference type="CDD" id="cd18578">
    <property type="entry name" value="ABC_6TM_Pgp_ABCB1_D2_like"/>
    <property type="match status" value="1"/>
</dbReference>
<feature type="domain" description="ABC transmembrane type-1" evidence="13">
    <location>
        <begin position="617"/>
        <end position="771"/>
    </location>
</feature>
<evidence type="ECO:0000256" key="5">
    <source>
        <dbReference type="ARBA" id="ARBA00022737"/>
    </source>
</evidence>